<reference evidence="14 15" key="1">
    <citation type="submission" date="2016-10" db="EMBL/GenBank/DDBJ databases">
        <authorList>
            <person name="de Groot N.N."/>
        </authorList>
    </citation>
    <scope>NUCLEOTIDE SEQUENCE [LARGE SCALE GENOMIC DNA]</scope>
    <source>
        <strain evidence="14 15">DSM 18979</strain>
    </source>
</reference>
<dbReference type="GO" id="GO:0016740">
    <property type="term" value="F:transferase activity"/>
    <property type="evidence" value="ECO:0007669"/>
    <property type="project" value="UniProtKB-ARBA"/>
</dbReference>
<evidence type="ECO:0000256" key="1">
    <source>
        <dbReference type="ARBA" id="ARBA00004496"/>
    </source>
</evidence>
<dbReference type="Gene3D" id="3.30.930.10">
    <property type="entry name" value="Bira Bifunctional Protein, Domain 2"/>
    <property type="match status" value="1"/>
</dbReference>
<dbReference type="PROSITE" id="PS50862">
    <property type="entry name" value="AA_TRNA_LIGASE_II"/>
    <property type="match status" value="1"/>
</dbReference>
<dbReference type="Proteomes" id="UP000199568">
    <property type="component" value="Unassembled WGS sequence"/>
</dbReference>
<dbReference type="InterPro" id="IPR036621">
    <property type="entry name" value="Anticodon-bd_dom_sf"/>
</dbReference>
<dbReference type="InterPro" id="IPR006195">
    <property type="entry name" value="aa-tRNA-synth_II"/>
</dbReference>
<sequence length="449" mass="51168">MLQICCPLILGIGGFFIYDSITERKGGKVMLTKTPRGTQDVLPAEVYKWHYVENTVREVAKNFGFTEIRTPVFEHTELFVRGIGDTTDVVEKEMYTFEDRSGRSITLKPEGTAPVVRSFIEHKLYTEPQPTKLFYIIPVFRYEKPQAGRYREHHQFGVEVFGAINPSVDAEVINLAMTIYKKMGIEKLELRINNIGCPKCRKDYHQQLQQYLKDRLEHLCTTCQSRFERNPMRIIDCKSDKCQEQIQDVPLMLHHICKECEDHFEGLKRYLKASEIDYIVDAKIVRGLDYYTKTAFEIITDEAGKKGTLCGGGRYDKLVEDCGGPTTPGVGFGMGLERAILSLDTQGIEIPKPKTFDVFIVTMGEAANLKGFEILNKLRAVGLKADQDHMNRSVKAQFKYADKMMADYSIIVGEDELAKGIVILKNMTNGEQETISIQEIDSLLLERLK</sequence>
<feature type="binding site" evidence="12">
    <location>
        <position position="155"/>
    </location>
    <ligand>
        <name>L-histidine</name>
        <dbReference type="ChEBI" id="CHEBI:57595"/>
    </ligand>
</feature>
<dbReference type="FunFam" id="3.30.930.10:FF:000005">
    <property type="entry name" value="Histidine--tRNA ligase"/>
    <property type="match status" value="1"/>
</dbReference>
<dbReference type="STRING" id="426128.SAMN05660297_00435"/>
<dbReference type="AlphaFoldDB" id="A0A1H9YVV0"/>
<dbReference type="SUPFAM" id="SSF52954">
    <property type="entry name" value="Class II aaRS ABD-related"/>
    <property type="match status" value="1"/>
</dbReference>
<dbReference type="PANTHER" id="PTHR43707">
    <property type="entry name" value="HISTIDYL-TRNA SYNTHETASE"/>
    <property type="match status" value="1"/>
</dbReference>
<dbReference type="SUPFAM" id="SSF55681">
    <property type="entry name" value="Class II aaRS and biotin synthetases"/>
    <property type="match status" value="1"/>
</dbReference>
<keyword evidence="4 11" id="KW-0963">Cytoplasm</keyword>
<dbReference type="InterPro" id="IPR015807">
    <property type="entry name" value="His-tRNA-ligase"/>
</dbReference>
<comment type="similarity">
    <text evidence="2 11">Belongs to the class-II aminoacyl-tRNA synthetase family.</text>
</comment>
<feature type="binding site" evidence="12">
    <location>
        <begin position="290"/>
        <end position="291"/>
    </location>
    <ligand>
        <name>L-histidine</name>
        <dbReference type="ChEBI" id="CHEBI:57595"/>
    </ligand>
</feature>
<keyword evidence="6 11" id="KW-0547">Nucleotide-binding</keyword>
<dbReference type="InterPro" id="IPR004516">
    <property type="entry name" value="HisRS/HisZ"/>
</dbReference>
<proteinExistence type="inferred from homology"/>
<dbReference type="GO" id="GO:0004821">
    <property type="term" value="F:histidine-tRNA ligase activity"/>
    <property type="evidence" value="ECO:0007669"/>
    <property type="project" value="UniProtKB-UniRule"/>
</dbReference>
<dbReference type="GO" id="GO:0006427">
    <property type="term" value="P:histidyl-tRNA aminoacylation"/>
    <property type="evidence" value="ECO:0007669"/>
    <property type="project" value="UniProtKB-UniRule"/>
</dbReference>
<evidence type="ECO:0000256" key="4">
    <source>
        <dbReference type="ARBA" id="ARBA00022490"/>
    </source>
</evidence>
<evidence type="ECO:0000256" key="11">
    <source>
        <dbReference type="HAMAP-Rule" id="MF_00127"/>
    </source>
</evidence>
<name>A0A1H9YVV0_9FIRM</name>
<dbReference type="Pfam" id="PF03129">
    <property type="entry name" value="HGTP_anticodon"/>
    <property type="match status" value="1"/>
</dbReference>
<evidence type="ECO:0000256" key="9">
    <source>
        <dbReference type="ARBA" id="ARBA00023146"/>
    </source>
</evidence>
<dbReference type="InterPro" id="IPR004154">
    <property type="entry name" value="Anticodon-bd"/>
</dbReference>
<evidence type="ECO:0000256" key="6">
    <source>
        <dbReference type="ARBA" id="ARBA00022741"/>
    </source>
</evidence>
<keyword evidence="5 11" id="KW-0436">Ligase</keyword>
<dbReference type="InterPro" id="IPR041715">
    <property type="entry name" value="HisRS-like_core"/>
</dbReference>
<dbReference type="PIRSF" id="PIRSF001549">
    <property type="entry name" value="His-tRNA_synth"/>
    <property type="match status" value="1"/>
</dbReference>
<comment type="subunit">
    <text evidence="3 11">Homodimer.</text>
</comment>
<organism evidence="14 15">
    <name type="scientific">Natronincola peptidivorans</name>
    <dbReference type="NCBI Taxonomy" id="426128"/>
    <lineage>
        <taxon>Bacteria</taxon>
        <taxon>Bacillati</taxon>
        <taxon>Bacillota</taxon>
        <taxon>Clostridia</taxon>
        <taxon>Peptostreptococcales</taxon>
        <taxon>Natronincolaceae</taxon>
        <taxon>Natronincola</taxon>
    </lineage>
</organism>
<dbReference type="PANTHER" id="PTHR43707:SF1">
    <property type="entry name" value="HISTIDINE--TRNA LIGASE, MITOCHONDRIAL-RELATED"/>
    <property type="match status" value="1"/>
</dbReference>
<gene>
    <name evidence="11" type="primary">hisS</name>
    <name evidence="14" type="ORF">SAMN05660297_00435</name>
</gene>
<evidence type="ECO:0000313" key="14">
    <source>
        <dbReference type="EMBL" id="SES73336.1"/>
    </source>
</evidence>
<dbReference type="GO" id="GO:0140096">
    <property type="term" value="F:catalytic activity, acting on a protein"/>
    <property type="evidence" value="ECO:0007669"/>
    <property type="project" value="UniProtKB-ARBA"/>
</dbReference>
<dbReference type="CDD" id="cd00773">
    <property type="entry name" value="HisRS-like_core"/>
    <property type="match status" value="1"/>
</dbReference>
<comment type="subcellular location">
    <subcellularLocation>
        <location evidence="1 11">Cytoplasm</location>
    </subcellularLocation>
</comment>
<dbReference type="GO" id="GO:0005524">
    <property type="term" value="F:ATP binding"/>
    <property type="evidence" value="ECO:0007669"/>
    <property type="project" value="UniProtKB-UniRule"/>
</dbReference>
<dbReference type="InterPro" id="IPR033656">
    <property type="entry name" value="HisRS_anticodon"/>
</dbReference>
<dbReference type="InterPro" id="IPR045864">
    <property type="entry name" value="aa-tRNA-synth_II/BPL/LPL"/>
</dbReference>
<evidence type="ECO:0000256" key="8">
    <source>
        <dbReference type="ARBA" id="ARBA00022917"/>
    </source>
</evidence>
<feature type="domain" description="Aminoacyl-transfer RNA synthetases class-II family profile" evidence="13">
    <location>
        <begin position="52"/>
        <end position="351"/>
    </location>
</feature>
<dbReference type="Pfam" id="PF13393">
    <property type="entry name" value="tRNA-synt_His"/>
    <property type="match status" value="1"/>
</dbReference>
<protein>
    <recommendedName>
        <fullName evidence="11">Histidine--tRNA ligase</fullName>
        <ecNumber evidence="11">6.1.1.21</ecNumber>
    </recommendedName>
    <alternativeName>
        <fullName evidence="11">Histidyl-tRNA synthetase</fullName>
        <shortName evidence="11">HisRS</shortName>
    </alternativeName>
</protein>
<keyword evidence="8 11" id="KW-0648">Protein biosynthesis</keyword>
<dbReference type="CDD" id="cd00859">
    <property type="entry name" value="HisRS_anticodon"/>
    <property type="match status" value="1"/>
</dbReference>
<evidence type="ECO:0000256" key="10">
    <source>
        <dbReference type="ARBA" id="ARBA00047639"/>
    </source>
</evidence>
<feature type="binding site" evidence="12">
    <location>
        <begin position="110"/>
        <end position="112"/>
    </location>
    <ligand>
        <name>L-histidine</name>
        <dbReference type="ChEBI" id="CHEBI:57595"/>
    </ligand>
</feature>
<feature type="binding site" evidence="12">
    <location>
        <position position="141"/>
    </location>
    <ligand>
        <name>L-histidine</name>
        <dbReference type="ChEBI" id="CHEBI:57595"/>
    </ligand>
</feature>
<accession>A0A1H9YVV0</accession>
<dbReference type="EC" id="6.1.1.21" evidence="11"/>
<evidence type="ECO:0000256" key="2">
    <source>
        <dbReference type="ARBA" id="ARBA00008226"/>
    </source>
</evidence>
<dbReference type="EMBL" id="FOHU01000001">
    <property type="protein sequence ID" value="SES73336.1"/>
    <property type="molecule type" value="Genomic_DNA"/>
</dbReference>
<evidence type="ECO:0000259" key="13">
    <source>
        <dbReference type="PROSITE" id="PS50862"/>
    </source>
</evidence>
<dbReference type="HAMAP" id="MF_00127">
    <property type="entry name" value="His_tRNA_synth"/>
    <property type="match status" value="1"/>
</dbReference>
<dbReference type="NCBIfam" id="TIGR00442">
    <property type="entry name" value="hisS"/>
    <property type="match status" value="1"/>
</dbReference>
<dbReference type="GO" id="GO:0005737">
    <property type="term" value="C:cytoplasm"/>
    <property type="evidence" value="ECO:0007669"/>
    <property type="project" value="UniProtKB-SubCell"/>
</dbReference>
<evidence type="ECO:0000256" key="7">
    <source>
        <dbReference type="ARBA" id="ARBA00022840"/>
    </source>
</evidence>
<keyword evidence="9 11" id="KW-0030">Aminoacyl-tRNA synthetase</keyword>
<feature type="binding site" evidence="12">
    <location>
        <position position="286"/>
    </location>
    <ligand>
        <name>L-histidine</name>
        <dbReference type="ChEBI" id="CHEBI:57595"/>
    </ligand>
</feature>
<keyword evidence="15" id="KW-1185">Reference proteome</keyword>
<feature type="binding site" evidence="12">
    <location>
        <position position="159"/>
    </location>
    <ligand>
        <name>L-histidine</name>
        <dbReference type="ChEBI" id="CHEBI:57595"/>
    </ligand>
</feature>
<keyword evidence="7 11" id="KW-0067">ATP-binding</keyword>
<evidence type="ECO:0000256" key="12">
    <source>
        <dbReference type="PIRSR" id="PIRSR001549-1"/>
    </source>
</evidence>
<dbReference type="Gene3D" id="3.40.50.800">
    <property type="entry name" value="Anticodon-binding domain"/>
    <property type="match status" value="1"/>
</dbReference>
<evidence type="ECO:0000256" key="5">
    <source>
        <dbReference type="ARBA" id="ARBA00022598"/>
    </source>
</evidence>
<evidence type="ECO:0000313" key="15">
    <source>
        <dbReference type="Proteomes" id="UP000199568"/>
    </source>
</evidence>
<evidence type="ECO:0000256" key="3">
    <source>
        <dbReference type="ARBA" id="ARBA00011738"/>
    </source>
</evidence>
<comment type="catalytic activity">
    <reaction evidence="10 11">
        <text>tRNA(His) + L-histidine + ATP = L-histidyl-tRNA(His) + AMP + diphosphate + H(+)</text>
        <dbReference type="Rhea" id="RHEA:17313"/>
        <dbReference type="Rhea" id="RHEA-COMP:9665"/>
        <dbReference type="Rhea" id="RHEA-COMP:9689"/>
        <dbReference type="ChEBI" id="CHEBI:15378"/>
        <dbReference type="ChEBI" id="CHEBI:30616"/>
        <dbReference type="ChEBI" id="CHEBI:33019"/>
        <dbReference type="ChEBI" id="CHEBI:57595"/>
        <dbReference type="ChEBI" id="CHEBI:78442"/>
        <dbReference type="ChEBI" id="CHEBI:78527"/>
        <dbReference type="ChEBI" id="CHEBI:456215"/>
        <dbReference type="EC" id="6.1.1.21"/>
    </reaction>
</comment>